<dbReference type="GO" id="GO:0006887">
    <property type="term" value="P:exocytosis"/>
    <property type="evidence" value="ECO:0007669"/>
    <property type="project" value="UniProtKB-KW"/>
</dbReference>
<evidence type="ECO:0000256" key="10">
    <source>
        <dbReference type="ARBA" id="ARBA00023054"/>
    </source>
</evidence>
<keyword evidence="7" id="KW-0963">Cytoplasm</keyword>
<dbReference type="InterPro" id="IPR050302">
    <property type="entry name" value="Rab_GAP_TBC_domain"/>
</dbReference>
<evidence type="ECO:0000256" key="14">
    <source>
        <dbReference type="SAM" id="MobiDB-lite"/>
    </source>
</evidence>
<comment type="similarity">
    <text evidence="11">Belongs to the GYP5 family.</text>
</comment>
<evidence type="ECO:0000313" key="17">
    <source>
        <dbReference type="Proteomes" id="UP001204833"/>
    </source>
</evidence>
<accession>A0AAD5BD43</accession>
<dbReference type="GO" id="GO:0005737">
    <property type="term" value="C:cytoplasm"/>
    <property type="evidence" value="ECO:0007669"/>
    <property type="project" value="UniProtKB-SubCell"/>
</dbReference>
<comment type="subcellular location">
    <subcellularLocation>
        <location evidence="1">Cytoplasm</location>
    </subcellularLocation>
</comment>
<keyword evidence="10 13" id="KW-0175">Coiled coil</keyword>
<dbReference type="GO" id="GO:0005096">
    <property type="term" value="F:GTPase activator activity"/>
    <property type="evidence" value="ECO:0007669"/>
    <property type="project" value="UniProtKB-KW"/>
</dbReference>
<organism evidence="16 17">
    <name type="scientific">Candida theae</name>
    <dbReference type="NCBI Taxonomy" id="1198502"/>
    <lineage>
        <taxon>Eukaryota</taxon>
        <taxon>Fungi</taxon>
        <taxon>Dikarya</taxon>
        <taxon>Ascomycota</taxon>
        <taxon>Saccharomycotina</taxon>
        <taxon>Pichiomycetes</taxon>
        <taxon>Debaryomycetaceae</taxon>
        <taxon>Candida/Lodderomyces clade</taxon>
        <taxon>Candida</taxon>
    </lineage>
</organism>
<keyword evidence="9" id="KW-0653">Protein transport</keyword>
<protein>
    <recommendedName>
        <fullName evidence="12">GTPase-activating protein GYP5</fullName>
    </recommendedName>
    <alternativeName>
        <fullName evidence="3">Oxidant-induced cell-cycle arrest protein 5</fullName>
    </alternativeName>
</protein>
<feature type="region of interest" description="Disordered" evidence="14">
    <location>
        <begin position="26"/>
        <end position="48"/>
    </location>
</feature>
<dbReference type="Gene3D" id="1.10.10.750">
    <property type="entry name" value="Ypt/Rab-GAP domain of gyp1p, domain 1"/>
    <property type="match status" value="1"/>
</dbReference>
<evidence type="ECO:0000256" key="8">
    <source>
        <dbReference type="ARBA" id="ARBA00022892"/>
    </source>
</evidence>
<dbReference type="Pfam" id="PF23436">
    <property type="entry name" value="RabGap-TBC_2"/>
    <property type="match status" value="1"/>
</dbReference>
<gene>
    <name evidence="16" type="ORF">KGF57_003425</name>
</gene>
<keyword evidence="6" id="KW-0268">Exocytosis</keyword>
<evidence type="ECO:0000256" key="4">
    <source>
        <dbReference type="ARBA" id="ARBA00022448"/>
    </source>
</evidence>
<dbReference type="Gene3D" id="1.10.472.80">
    <property type="entry name" value="Ypt/Rab-GAP domain of gyp1p, domain 3"/>
    <property type="match status" value="1"/>
</dbReference>
<sequence>MSDEERYYSDDAATTVRAVDSAAAATAAAAATPDEETLNESPPLPSREPIQSWLHIDEETITSDIDPNTVSKLDEISHSYNKSSSNYLLQSKHKVLSIKFHDKTSNTQQSIESGAQDIRRTFRQIKNAVSVAGTPYNIDWDFWTSVVENYDEIVETNPDQVNNAINQGIPNEIRGIIWQIITKSKDSNLEDFYHSLKVEPSIHEKAIKRDLTRTSFYTNIDEFDKTDALFNVIKAYSLYDPDVGYTQGMIFIAVPLIMNMSESECFCLLVMLMKEYQLRDLFCPGMKRLHLLLYEFDCLLAKYSPVLYNHLVKQGIKASMYASQWFLTFFAYKFPLNIVLRIYDSIITQGMESILKFAVNLMIQNEDNLLSLHFDKLLQFLKDKLFNVYVSPEFIDIEEDAKSTKLKHFLTRRKSSHAPLTHIGASSYYRLDDLVHDSMRINIDPVELARFELQFNKYYEAEKLKLKDINHLNSENGKLRKTLKSLEFQYSNLNRDHVDIVQKMVDLKVTLPEIVNEIQELQESIGKLKDDITRVESKMGEESTKDILPGSIEDQIQKLLQINQKEVETAANLEDELATLVEQDRELDQQVKKSHGGGTWFKWNK</sequence>
<evidence type="ECO:0000256" key="1">
    <source>
        <dbReference type="ARBA" id="ARBA00004496"/>
    </source>
</evidence>
<dbReference type="FunFam" id="1.10.10.750:FF:000003">
    <property type="entry name" value="GTPase activating protein (Evi5)"/>
    <property type="match status" value="1"/>
</dbReference>
<evidence type="ECO:0000313" key="16">
    <source>
        <dbReference type="EMBL" id="KAI5956618.1"/>
    </source>
</evidence>
<dbReference type="PANTHER" id="PTHR47219:SF9">
    <property type="entry name" value="GTPASE ACTIVATING PROTEIN AND CENTROSOME-ASSOCIATED, ISOFORM B"/>
    <property type="match status" value="1"/>
</dbReference>
<dbReference type="SUPFAM" id="SSF47923">
    <property type="entry name" value="Ypt/Rab-GAP domain of gyp1p"/>
    <property type="match status" value="2"/>
</dbReference>
<evidence type="ECO:0000256" key="11">
    <source>
        <dbReference type="ARBA" id="ARBA00061661"/>
    </source>
</evidence>
<dbReference type="Gene3D" id="1.10.8.270">
    <property type="entry name" value="putative rabgap domain of human tbc1 domain family member 14 like domains"/>
    <property type="match status" value="1"/>
</dbReference>
<dbReference type="RefSeq" id="XP_051608068.1">
    <property type="nucleotide sequence ID" value="XM_051752843.1"/>
</dbReference>
<feature type="coiled-coil region" evidence="13">
    <location>
        <begin position="469"/>
        <end position="590"/>
    </location>
</feature>
<evidence type="ECO:0000256" key="7">
    <source>
        <dbReference type="ARBA" id="ARBA00022490"/>
    </source>
</evidence>
<evidence type="ECO:0000256" key="6">
    <source>
        <dbReference type="ARBA" id="ARBA00022483"/>
    </source>
</evidence>
<dbReference type="FunFam" id="1.10.472.80:FF:000044">
    <property type="entry name" value="GTPase-activating protein GYP5"/>
    <property type="match status" value="1"/>
</dbReference>
<comment type="similarity">
    <text evidence="2">Belongs to the OCA5 family.</text>
</comment>
<name>A0AAD5BD43_9ASCO</name>
<evidence type="ECO:0000256" key="5">
    <source>
        <dbReference type="ARBA" id="ARBA00022468"/>
    </source>
</evidence>
<reference evidence="16 17" key="1">
    <citation type="journal article" date="2022" name="DNA Res.">
        <title>Genome analysis of five recently described species of the CUG-Ser clade uncovers Candida theae as a new hybrid lineage with pathogenic potential in the Candida parapsilosis species complex.</title>
        <authorList>
            <person name="Mixao V."/>
            <person name="Del Olmo V."/>
            <person name="Hegedusova E."/>
            <person name="Saus E."/>
            <person name="Pryszcz L."/>
            <person name="Cillingova A."/>
            <person name="Nosek J."/>
            <person name="Gabaldon T."/>
        </authorList>
    </citation>
    <scope>NUCLEOTIDE SEQUENCE [LARGE SCALE GENOMIC DNA]</scope>
    <source>
        <strain evidence="16 17">CBS 12239</strain>
    </source>
</reference>
<dbReference type="SMART" id="SM00164">
    <property type="entry name" value="TBC"/>
    <property type="match status" value="1"/>
</dbReference>
<comment type="caution">
    <text evidence="16">The sequence shown here is derived from an EMBL/GenBank/DDBJ whole genome shotgun (WGS) entry which is preliminary data.</text>
</comment>
<keyword evidence="4" id="KW-0813">Transport</keyword>
<evidence type="ECO:0000259" key="15">
    <source>
        <dbReference type="PROSITE" id="PS50086"/>
    </source>
</evidence>
<dbReference type="PROSITE" id="PS50086">
    <property type="entry name" value="TBC_RABGAP"/>
    <property type="match status" value="1"/>
</dbReference>
<keyword evidence="5" id="KW-0343">GTPase activation</keyword>
<dbReference type="GO" id="GO:0015031">
    <property type="term" value="P:protein transport"/>
    <property type="evidence" value="ECO:0007669"/>
    <property type="project" value="UniProtKB-KW"/>
</dbReference>
<dbReference type="Proteomes" id="UP001204833">
    <property type="component" value="Unassembled WGS sequence"/>
</dbReference>
<feature type="domain" description="Rab-GAP TBC" evidence="15">
    <location>
        <begin position="168"/>
        <end position="350"/>
    </location>
</feature>
<proteinExistence type="inferred from homology"/>
<dbReference type="GO" id="GO:0031267">
    <property type="term" value="F:small GTPase binding"/>
    <property type="evidence" value="ECO:0007669"/>
    <property type="project" value="TreeGrafter"/>
</dbReference>
<keyword evidence="17" id="KW-1185">Reference proteome</keyword>
<dbReference type="EMBL" id="JAIHNG010000128">
    <property type="protein sequence ID" value="KAI5956618.1"/>
    <property type="molecule type" value="Genomic_DNA"/>
</dbReference>
<evidence type="ECO:0000256" key="13">
    <source>
        <dbReference type="SAM" id="Coils"/>
    </source>
</evidence>
<dbReference type="GO" id="GO:0030427">
    <property type="term" value="C:site of polarized growth"/>
    <property type="evidence" value="ECO:0007669"/>
    <property type="project" value="UniProtKB-ARBA"/>
</dbReference>
<dbReference type="InterPro" id="IPR035969">
    <property type="entry name" value="Rab-GAP_TBC_sf"/>
</dbReference>
<evidence type="ECO:0000256" key="2">
    <source>
        <dbReference type="ARBA" id="ARBA00005521"/>
    </source>
</evidence>
<dbReference type="InterPro" id="IPR000195">
    <property type="entry name" value="Rab-GAP-TBC_dom"/>
</dbReference>
<keyword evidence="8" id="KW-0931">ER-Golgi transport</keyword>
<evidence type="ECO:0000256" key="12">
    <source>
        <dbReference type="ARBA" id="ARBA00072088"/>
    </source>
</evidence>
<dbReference type="PANTHER" id="PTHR47219">
    <property type="entry name" value="RAB GTPASE-ACTIVATING PROTEIN 1-LIKE"/>
    <property type="match status" value="1"/>
</dbReference>
<evidence type="ECO:0000256" key="9">
    <source>
        <dbReference type="ARBA" id="ARBA00022927"/>
    </source>
</evidence>
<dbReference type="AlphaFoldDB" id="A0AAD5BD43"/>
<dbReference type="GeneID" id="76151483"/>
<evidence type="ECO:0000256" key="3">
    <source>
        <dbReference type="ARBA" id="ARBA00019144"/>
    </source>
</evidence>